<dbReference type="RefSeq" id="WP_317835040.1">
    <property type="nucleotide sequence ID" value="NZ_CP136920.1"/>
</dbReference>
<dbReference type="InterPro" id="IPR051174">
    <property type="entry name" value="Cytochrome_c-type_ET"/>
</dbReference>
<keyword evidence="10" id="KW-0408">Iron</keyword>
<dbReference type="NCBIfam" id="TIGR03153">
    <property type="entry name" value="cytochr_NrfH"/>
    <property type="match status" value="1"/>
</dbReference>
<evidence type="ECO:0000256" key="10">
    <source>
        <dbReference type="ARBA" id="ARBA00023004"/>
    </source>
</evidence>
<dbReference type="Gene3D" id="1.10.3820.10">
    <property type="entry name" value="Di-heme elbow motif domain"/>
    <property type="match status" value="1"/>
</dbReference>
<protein>
    <submittedName>
        <fullName evidence="14">Cytochrome c nitrite reductase small subunit</fullName>
        <ecNumber evidence="14">1.7.2.2</ecNumber>
    </submittedName>
</protein>
<evidence type="ECO:0000256" key="11">
    <source>
        <dbReference type="ARBA" id="ARBA00023136"/>
    </source>
</evidence>
<dbReference type="GO" id="GO:0046872">
    <property type="term" value="F:metal ion binding"/>
    <property type="evidence" value="ECO:0007669"/>
    <property type="project" value="UniProtKB-KW"/>
</dbReference>
<dbReference type="KEGG" id="puo:RZN69_05405"/>
<gene>
    <name evidence="14" type="primary">nrfH</name>
    <name evidence="14" type="ORF">RZN69_05405</name>
</gene>
<dbReference type="GO" id="GO:0042279">
    <property type="term" value="F:nitrite reductase (cytochrome, ammonia-forming) activity"/>
    <property type="evidence" value="ECO:0007669"/>
    <property type="project" value="UniProtKB-EC"/>
</dbReference>
<evidence type="ECO:0000256" key="4">
    <source>
        <dbReference type="ARBA" id="ARBA00022475"/>
    </source>
</evidence>
<keyword evidence="4" id="KW-1003">Cell membrane</keyword>
<feature type="transmembrane region" description="Helical" evidence="12">
    <location>
        <begin position="41"/>
        <end position="70"/>
    </location>
</feature>
<organism evidence="14 15">
    <name type="scientific">Rubellicoccus peritrichatus</name>
    <dbReference type="NCBI Taxonomy" id="3080537"/>
    <lineage>
        <taxon>Bacteria</taxon>
        <taxon>Pseudomonadati</taxon>
        <taxon>Verrucomicrobiota</taxon>
        <taxon>Opitutia</taxon>
        <taxon>Puniceicoccales</taxon>
        <taxon>Cerasicoccaceae</taxon>
        <taxon>Rubellicoccus</taxon>
    </lineage>
</organism>
<dbReference type="GO" id="GO:0009061">
    <property type="term" value="P:anaerobic respiration"/>
    <property type="evidence" value="ECO:0007669"/>
    <property type="project" value="TreeGrafter"/>
</dbReference>
<dbReference type="AlphaFoldDB" id="A0AAQ3QSI8"/>
<evidence type="ECO:0000256" key="1">
    <source>
        <dbReference type="ARBA" id="ARBA00004236"/>
    </source>
</evidence>
<dbReference type="InterPro" id="IPR036280">
    <property type="entry name" value="Multihaem_cyt_sf"/>
</dbReference>
<keyword evidence="6 12" id="KW-0812">Transmembrane</keyword>
<comment type="similarity">
    <text evidence="2">Belongs to the NapC/NirT/NrfH family.</text>
</comment>
<dbReference type="InterPro" id="IPR017571">
    <property type="entry name" value="NrfH"/>
</dbReference>
<evidence type="ECO:0000256" key="5">
    <source>
        <dbReference type="ARBA" id="ARBA00022617"/>
    </source>
</evidence>
<dbReference type="InterPro" id="IPR005126">
    <property type="entry name" value="NapC/NirT_cyt_c_N"/>
</dbReference>
<evidence type="ECO:0000256" key="6">
    <source>
        <dbReference type="ARBA" id="ARBA00022692"/>
    </source>
</evidence>
<evidence type="ECO:0000256" key="7">
    <source>
        <dbReference type="ARBA" id="ARBA00022723"/>
    </source>
</evidence>
<name>A0AAQ3QSI8_9BACT</name>
<keyword evidence="15" id="KW-1185">Reference proteome</keyword>
<evidence type="ECO:0000313" key="15">
    <source>
        <dbReference type="Proteomes" id="UP001304300"/>
    </source>
</evidence>
<evidence type="ECO:0000256" key="9">
    <source>
        <dbReference type="ARBA" id="ARBA00022989"/>
    </source>
</evidence>
<keyword evidence="14" id="KW-0560">Oxidoreductase</keyword>
<accession>A0AAQ3QSI8</accession>
<feature type="domain" description="NapC/NirT cytochrome c N-terminal" evidence="13">
    <location>
        <begin position="52"/>
        <end position="151"/>
    </location>
</feature>
<comment type="subcellular location">
    <subcellularLocation>
        <location evidence="1">Cell membrane</location>
    </subcellularLocation>
</comment>
<dbReference type="GO" id="GO:0005886">
    <property type="term" value="C:plasma membrane"/>
    <property type="evidence" value="ECO:0007669"/>
    <property type="project" value="UniProtKB-SubCell"/>
</dbReference>
<dbReference type="EC" id="1.7.2.2" evidence="14"/>
<sequence length="206" mass="23127">MDAGHELSLSSKSQPITTQLTQMLSQGKGLSWLRPRSSRGWLAYGSIFYIILAVMTGILSGLGVFTFGYAEGASYLSNNPQSCTNCHVMQPYYDSWQNSSHSHVAVCNDCHLSHHPIGKWVTKADNGFFHSLAFTFENYHEPIQIKGRNREVTQNACLYCHEETVHQMISINQGNDMLHCINCHSDVGHALNLPRTTVHPLEPRRP</sequence>
<dbReference type="PANTHER" id="PTHR30333:SF1">
    <property type="entry name" value="CYTOCHROME C-TYPE PROTEIN NAPC"/>
    <property type="match status" value="1"/>
</dbReference>
<dbReference type="Pfam" id="PF03264">
    <property type="entry name" value="Cytochrom_NNT"/>
    <property type="match status" value="1"/>
</dbReference>
<evidence type="ECO:0000256" key="2">
    <source>
        <dbReference type="ARBA" id="ARBA00007395"/>
    </source>
</evidence>
<keyword evidence="3" id="KW-0813">Transport</keyword>
<dbReference type="GO" id="GO:0022900">
    <property type="term" value="P:electron transport chain"/>
    <property type="evidence" value="ECO:0007669"/>
    <property type="project" value="InterPro"/>
</dbReference>
<dbReference type="EMBL" id="CP136920">
    <property type="protein sequence ID" value="WOO42518.1"/>
    <property type="molecule type" value="Genomic_DNA"/>
</dbReference>
<dbReference type="InterPro" id="IPR038266">
    <property type="entry name" value="NapC/NirT_cytc_sf"/>
</dbReference>
<dbReference type="PANTHER" id="PTHR30333">
    <property type="entry name" value="CYTOCHROME C-TYPE PROTEIN"/>
    <property type="match status" value="1"/>
</dbReference>
<keyword evidence="8" id="KW-0249">Electron transport</keyword>
<dbReference type="GO" id="GO:0009055">
    <property type="term" value="F:electron transfer activity"/>
    <property type="evidence" value="ECO:0007669"/>
    <property type="project" value="TreeGrafter"/>
</dbReference>
<keyword evidence="7" id="KW-0479">Metal-binding</keyword>
<evidence type="ECO:0000313" key="14">
    <source>
        <dbReference type="EMBL" id="WOO42518.1"/>
    </source>
</evidence>
<proteinExistence type="inferred from homology"/>
<evidence type="ECO:0000256" key="12">
    <source>
        <dbReference type="SAM" id="Phobius"/>
    </source>
</evidence>
<evidence type="ECO:0000259" key="13">
    <source>
        <dbReference type="Pfam" id="PF03264"/>
    </source>
</evidence>
<dbReference type="Proteomes" id="UP001304300">
    <property type="component" value="Chromosome"/>
</dbReference>
<evidence type="ECO:0000256" key="3">
    <source>
        <dbReference type="ARBA" id="ARBA00022448"/>
    </source>
</evidence>
<keyword evidence="5" id="KW-0349">Heme</keyword>
<keyword evidence="11 12" id="KW-0472">Membrane</keyword>
<dbReference type="SUPFAM" id="SSF48695">
    <property type="entry name" value="Multiheme cytochromes"/>
    <property type="match status" value="1"/>
</dbReference>
<keyword evidence="9 12" id="KW-1133">Transmembrane helix</keyword>
<evidence type="ECO:0000256" key="8">
    <source>
        <dbReference type="ARBA" id="ARBA00022982"/>
    </source>
</evidence>
<reference evidence="14 15" key="1">
    <citation type="submission" date="2023-10" db="EMBL/GenBank/DDBJ databases">
        <title>Rubellicoccus peritrichatus gen. nov., sp. nov., isolated from an algae of coral reef tank.</title>
        <authorList>
            <person name="Luo J."/>
        </authorList>
    </citation>
    <scope>NUCLEOTIDE SEQUENCE [LARGE SCALE GENOMIC DNA]</scope>
    <source>
        <strain evidence="14 15">CR14</strain>
    </source>
</reference>